<dbReference type="InterPro" id="IPR003613">
    <property type="entry name" value="Ubox_domain"/>
</dbReference>
<keyword evidence="6" id="KW-1185">Reference proteome</keyword>
<dbReference type="Pfam" id="PF00415">
    <property type="entry name" value="RCC1"/>
    <property type="match status" value="3"/>
</dbReference>
<dbReference type="PANTHER" id="PTHR22872">
    <property type="entry name" value="BTK-BINDING PROTEIN-RELATED"/>
    <property type="match status" value="1"/>
</dbReference>
<feature type="repeat" description="RCC1" evidence="2">
    <location>
        <begin position="292"/>
        <end position="343"/>
    </location>
</feature>
<protein>
    <submittedName>
        <fullName evidence="5">Claret isoform a</fullName>
    </submittedName>
</protein>
<feature type="region of interest" description="Disordered" evidence="3">
    <location>
        <begin position="352"/>
        <end position="390"/>
    </location>
</feature>
<dbReference type="PROSITE" id="PS51698">
    <property type="entry name" value="U_BOX"/>
    <property type="match status" value="1"/>
</dbReference>
<evidence type="ECO:0000256" key="1">
    <source>
        <dbReference type="ARBA" id="ARBA00022737"/>
    </source>
</evidence>
<dbReference type="AlphaFoldDB" id="A0A9Q0LIY5"/>
<dbReference type="OrthoDB" id="10256179at2759"/>
<reference evidence="5" key="1">
    <citation type="submission" date="2022-10" db="EMBL/GenBank/DDBJ databases">
        <title>Novel sulphate-reducing endosymbionts in the free-living metamonad Anaeramoeba.</title>
        <authorList>
            <person name="Jerlstrom-Hultqvist J."/>
            <person name="Cepicka I."/>
            <person name="Gallot-Lavallee L."/>
            <person name="Salas-Leiva D."/>
            <person name="Curtis B.A."/>
            <person name="Zahonova K."/>
            <person name="Pipaliya S."/>
            <person name="Dacks J."/>
            <person name="Roger A.J."/>
        </authorList>
    </citation>
    <scope>NUCLEOTIDE SEQUENCE</scope>
    <source>
        <strain evidence="5">BMAN</strain>
    </source>
</reference>
<evidence type="ECO:0000313" key="6">
    <source>
        <dbReference type="Proteomes" id="UP001149090"/>
    </source>
</evidence>
<dbReference type="InterPro" id="IPR009091">
    <property type="entry name" value="RCC1/BLIP-II"/>
</dbReference>
<evidence type="ECO:0000256" key="2">
    <source>
        <dbReference type="PROSITE-ProRule" id="PRU00235"/>
    </source>
</evidence>
<dbReference type="OMA" id="DRHSFAI"/>
<dbReference type="InterPro" id="IPR051625">
    <property type="entry name" value="Signaling_Regulatory_Domain"/>
</dbReference>
<dbReference type="GO" id="GO:0016567">
    <property type="term" value="P:protein ubiquitination"/>
    <property type="evidence" value="ECO:0007669"/>
    <property type="project" value="InterPro"/>
</dbReference>
<keyword evidence="1" id="KW-0677">Repeat</keyword>
<evidence type="ECO:0000259" key="4">
    <source>
        <dbReference type="PROSITE" id="PS51698"/>
    </source>
</evidence>
<name>A0A9Q0LIY5_ANAIG</name>
<feature type="repeat" description="RCC1" evidence="2">
    <location>
        <begin position="114"/>
        <end position="187"/>
    </location>
</feature>
<feature type="repeat" description="RCC1" evidence="2">
    <location>
        <begin position="61"/>
        <end position="113"/>
    </location>
</feature>
<dbReference type="PRINTS" id="PR00633">
    <property type="entry name" value="RCCNDNSATION"/>
</dbReference>
<dbReference type="InterPro" id="IPR058923">
    <property type="entry name" value="RCC1-like_dom"/>
</dbReference>
<feature type="repeat" description="RCC1" evidence="2">
    <location>
        <begin position="188"/>
        <end position="239"/>
    </location>
</feature>
<feature type="compositionally biased region" description="Low complexity" evidence="3">
    <location>
        <begin position="360"/>
        <end position="390"/>
    </location>
</feature>
<dbReference type="Gene3D" id="3.30.40.10">
    <property type="entry name" value="Zinc/RING finger domain, C3HC4 (zinc finger)"/>
    <property type="match status" value="1"/>
</dbReference>
<organism evidence="5 6">
    <name type="scientific">Anaeramoeba ignava</name>
    <name type="common">Anaerobic marine amoeba</name>
    <dbReference type="NCBI Taxonomy" id="1746090"/>
    <lineage>
        <taxon>Eukaryota</taxon>
        <taxon>Metamonada</taxon>
        <taxon>Anaeramoebidae</taxon>
        <taxon>Anaeramoeba</taxon>
    </lineage>
</organism>
<sequence length="509" mass="55804">MGNDHSYVYAWGKNDTHQIGMKETEKDFKVPVGIEIFKEPVPVLSAGCTHSAAIMIVENKRVLYVFGQGYYGQLGNNSRESCEHPTPLTFFDNLPQLNSVCCGKKHTLALLENGDVYSWGFGQDGQLGHGDLSESLVPKRIESLCGLGVCEISAGAFHSAARTKGLRGKVITQIACGATHTLVLTNNGEVYSWGIGDEGQLGHGERKNCTEPKLIAQTEKTKVRTIACGNAISAYFNTRWELYVFGNGSLGQIGNGENSSVSKPTLVSGLNNETITQISCGDSHIAVVNQSGEVFCWGNGVHGQLGNGHTKNLSKPLKVTKLKDAKISQVVCGTDFTFALISEKFGLPRFIPPPNLPQRQVQDPLNQQNDPNLNQNSNQNPNQNGNVNVNLNQNQNKISEQDLEKFARLKVPITDAVFGIGISKEDFGVKIEKPPEAYLCPLSHKVMDDPVFCADGFTYDRESIEKWLSMNNISPITHHLLPNKDLLANNNLRAQIKSSKWANYGKDEF</sequence>
<dbReference type="Pfam" id="PF04564">
    <property type="entry name" value="U-box"/>
    <property type="match status" value="1"/>
</dbReference>
<feature type="repeat" description="RCC1" evidence="2">
    <location>
        <begin position="6"/>
        <end position="57"/>
    </location>
</feature>
<dbReference type="Gene3D" id="2.130.10.30">
    <property type="entry name" value="Regulator of chromosome condensation 1/beta-lactamase-inhibitor protein II"/>
    <property type="match status" value="2"/>
</dbReference>
<dbReference type="Proteomes" id="UP001149090">
    <property type="component" value="Unassembled WGS sequence"/>
</dbReference>
<evidence type="ECO:0000313" key="5">
    <source>
        <dbReference type="EMBL" id="KAJ5073279.1"/>
    </source>
</evidence>
<dbReference type="PANTHER" id="PTHR22872:SF2">
    <property type="entry name" value="INHIBITOR OF BRUTON TYROSINE KINASE"/>
    <property type="match status" value="1"/>
</dbReference>
<dbReference type="EMBL" id="JAPDFW010000076">
    <property type="protein sequence ID" value="KAJ5073279.1"/>
    <property type="molecule type" value="Genomic_DNA"/>
</dbReference>
<dbReference type="Pfam" id="PF25390">
    <property type="entry name" value="WD40_RLD"/>
    <property type="match status" value="1"/>
</dbReference>
<feature type="repeat" description="RCC1" evidence="2">
    <location>
        <begin position="240"/>
        <end position="291"/>
    </location>
</feature>
<comment type="caution">
    <text evidence="5">The sequence shown here is derived from an EMBL/GenBank/DDBJ whole genome shotgun (WGS) entry which is preliminary data.</text>
</comment>
<proteinExistence type="predicted"/>
<dbReference type="SUPFAM" id="SSF57850">
    <property type="entry name" value="RING/U-box"/>
    <property type="match status" value="1"/>
</dbReference>
<evidence type="ECO:0000256" key="3">
    <source>
        <dbReference type="SAM" id="MobiDB-lite"/>
    </source>
</evidence>
<dbReference type="CDD" id="cd16655">
    <property type="entry name" value="RING-Ubox_WDSUB1-like"/>
    <property type="match status" value="1"/>
</dbReference>
<dbReference type="SUPFAM" id="SSF50985">
    <property type="entry name" value="RCC1/BLIP-II"/>
    <property type="match status" value="1"/>
</dbReference>
<dbReference type="PROSITE" id="PS00626">
    <property type="entry name" value="RCC1_2"/>
    <property type="match status" value="2"/>
</dbReference>
<dbReference type="PROSITE" id="PS50012">
    <property type="entry name" value="RCC1_3"/>
    <property type="match status" value="6"/>
</dbReference>
<dbReference type="InterPro" id="IPR013083">
    <property type="entry name" value="Znf_RING/FYVE/PHD"/>
</dbReference>
<dbReference type="SMART" id="SM00504">
    <property type="entry name" value="Ubox"/>
    <property type="match status" value="1"/>
</dbReference>
<dbReference type="GO" id="GO:0004842">
    <property type="term" value="F:ubiquitin-protein transferase activity"/>
    <property type="evidence" value="ECO:0007669"/>
    <property type="project" value="InterPro"/>
</dbReference>
<gene>
    <name evidence="5" type="ORF">M0811_08963</name>
</gene>
<feature type="domain" description="U-box" evidence="4">
    <location>
        <begin position="433"/>
        <end position="506"/>
    </location>
</feature>
<dbReference type="InterPro" id="IPR000408">
    <property type="entry name" value="Reg_chr_condens"/>
</dbReference>
<accession>A0A9Q0LIY5</accession>